<dbReference type="InterPro" id="IPR045076">
    <property type="entry name" value="MutS"/>
</dbReference>
<dbReference type="PROSITE" id="PS00486">
    <property type="entry name" value="DNA_MISMATCH_REPAIR_2"/>
    <property type="match status" value="1"/>
</dbReference>
<dbReference type="GO" id="GO:0005524">
    <property type="term" value="F:ATP binding"/>
    <property type="evidence" value="ECO:0007669"/>
    <property type="project" value="UniProtKB-UniRule"/>
</dbReference>
<dbReference type="EMBL" id="LS974202">
    <property type="protein sequence ID" value="SSC11619.1"/>
    <property type="molecule type" value="Genomic_DNA"/>
</dbReference>
<reference evidence="13 14" key="1">
    <citation type="submission" date="2017-01" db="EMBL/GenBank/DDBJ databases">
        <authorList>
            <person name="Erauso G."/>
        </authorList>
    </citation>
    <scope>NUCLEOTIDE SEQUENCE [LARGE SCALE GENOMIC DNA]</scope>
    <source>
        <strain evidence="13">MESINF1</strain>
    </source>
</reference>
<keyword evidence="11" id="KW-0175">Coiled coil</keyword>
<dbReference type="Pfam" id="PF05192">
    <property type="entry name" value="MutS_III"/>
    <property type="match status" value="1"/>
</dbReference>
<keyword evidence="7 9" id="KW-0234">DNA repair</keyword>
<dbReference type="InterPro" id="IPR027417">
    <property type="entry name" value="P-loop_NTPase"/>
</dbReference>
<evidence type="ECO:0000256" key="7">
    <source>
        <dbReference type="ARBA" id="ARBA00023204"/>
    </source>
</evidence>
<dbReference type="KEGG" id="minf:MESINF_0170"/>
<dbReference type="FunFam" id="3.40.50.300:FF:000870">
    <property type="entry name" value="MutS protein homolog 4"/>
    <property type="match status" value="1"/>
</dbReference>
<keyword evidence="4 9" id="KW-0227">DNA damage</keyword>
<dbReference type="Proteomes" id="UP000250796">
    <property type="component" value="Chromosome MESINF"/>
</dbReference>
<dbReference type="SUPFAM" id="SSF48334">
    <property type="entry name" value="DNA repair protein MutS, domain III"/>
    <property type="match status" value="1"/>
</dbReference>
<dbReference type="SUPFAM" id="SSF53150">
    <property type="entry name" value="DNA repair protein MutS, domain II"/>
    <property type="match status" value="1"/>
</dbReference>
<dbReference type="SMART" id="SM00534">
    <property type="entry name" value="MUTSac"/>
    <property type="match status" value="1"/>
</dbReference>
<dbReference type="InterPro" id="IPR036678">
    <property type="entry name" value="MutS_con_dom_sf"/>
</dbReference>
<keyword evidence="5 9" id="KW-0067">ATP-binding</keyword>
<evidence type="ECO:0000256" key="10">
    <source>
        <dbReference type="RuleBase" id="RU003756"/>
    </source>
</evidence>
<dbReference type="Gene3D" id="1.10.1420.10">
    <property type="match status" value="2"/>
</dbReference>
<evidence type="ECO:0000256" key="3">
    <source>
        <dbReference type="ARBA" id="ARBA00022741"/>
    </source>
</evidence>
<dbReference type="Gene3D" id="3.40.1170.10">
    <property type="entry name" value="DNA repair protein MutS, domain I"/>
    <property type="match status" value="1"/>
</dbReference>
<dbReference type="InterPro" id="IPR007695">
    <property type="entry name" value="DNA_mismatch_repair_MutS-lik_N"/>
</dbReference>
<dbReference type="SUPFAM" id="SSF55271">
    <property type="entry name" value="DNA repair protein MutS, domain I"/>
    <property type="match status" value="1"/>
</dbReference>
<feature type="domain" description="DNA mismatch repair proteins mutS family" evidence="12">
    <location>
        <begin position="669"/>
        <end position="685"/>
    </location>
</feature>
<organism evidence="13 14">
    <name type="scientific">Mesotoga infera</name>
    <dbReference type="NCBI Taxonomy" id="1236046"/>
    <lineage>
        <taxon>Bacteria</taxon>
        <taxon>Thermotogati</taxon>
        <taxon>Thermotogota</taxon>
        <taxon>Thermotogae</taxon>
        <taxon>Kosmotogales</taxon>
        <taxon>Kosmotogaceae</taxon>
        <taxon>Mesotoga</taxon>
    </lineage>
</organism>
<feature type="binding site" evidence="9">
    <location>
        <begin position="595"/>
        <end position="602"/>
    </location>
    <ligand>
        <name>ATP</name>
        <dbReference type="ChEBI" id="CHEBI:30616"/>
    </ligand>
</feature>
<evidence type="ECO:0000256" key="11">
    <source>
        <dbReference type="SAM" id="Coils"/>
    </source>
</evidence>
<dbReference type="InterPro" id="IPR007696">
    <property type="entry name" value="DNA_mismatch_repair_MutS_core"/>
</dbReference>
<dbReference type="PANTHER" id="PTHR11361">
    <property type="entry name" value="DNA MISMATCH REPAIR PROTEIN MUTS FAMILY MEMBER"/>
    <property type="match status" value="1"/>
</dbReference>
<protein>
    <recommendedName>
        <fullName evidence="2 9">DNA mismatch repair protein MutS</fullName>
    </recommendedName>
</protein>
<dbReference type="GO" id="GO:0030983">
    <property type="term" value="F:mismatched DNA binding"/>
    <property type="evidence" value="ECO:0007669"/>
    <property type="project" value="InterPro"/>
</dbReference>
<dbReference type="GO" id="GO:0005829">
    <property type="term" value="C:cytosol"/>
    <property type="evidence" value="ECO:0007669"/>
    <property type="project" value="TreeGrafter"/>
</dbReference>
<dbReference type="InterPro" id="IPR005748">
    <property type="entry name" value="DNA_mismatch_repair_MutS"/>
</dbReference>
<dbReference type="InterPro" id="IPR007860">
    <property type="entry name" value="DNA_mmatch_repair_MutS_con_dom"/>
</dbReference>
<dbReference type="PIRSF" id="PIRSF037677">
    <property type="entry name" value="DNA_mis_repair_Msh6"/>
    <property type="match status" value="1"/>
</dbReference>
<dbReference type="Gene3D" id="3.40.50.300">
    <property type="entry name" value="P-loop containing nucleotide triphosphate hydrolases"/>
    <property type="match status" value="1"/>
</dbReference>
<gene>
    <name evidence="9 13" type="primary">mutS</name>
    <name evidence="13" type="ORF">MESINF_0170</name>
</gene>
<comment type="function">
    <text evidence="8 9">This protein is involved in the repair of mismatches in DNA. It is possible that it carries out the mismatch recognition step. This protein has a weak ATPase activity.</text>
</comment>
<evidence type="ECO:0000256" key="4">
    <source>
        <dbReference type="ARBA" id="ARBA00022763"/>
    </source>
</evidence>
<proteinExistence type="inferred from homology"/>
<evidence type="ECO:0000313" key="14">
    <source>
        <dbReference type="Proteomes" id="UP000250796"/>
    </source>
</evidence>
<accession>A0A7Z7LCZ7</accession>
<dbReference type="InterPro" id="IPR016151">
    <property type="entry name" value="DNA_mismatch_repair_MutS_N"/>
</dbReference>
<sequence>MMKQYLEVKNNYKDCIVLFRLGDFYETFFDDARLVADELQIVLTSRNGNPMAGVPYHAIDSYVRKLISAGHKVAICEQTEDPAQAKGLVRREVTRVMTPGTIMEDELLAGQANNYILTVSEKKGTFAVVLSDISTGEVVVTSCESLPELLDIISSFEPAQILLRESLKTLKKDIMTVSGAFIEIFEDWNFALSSSLRYVKEFYSLASTDHLELDSSQLEALGALFKYLQTTNFKPMKHLSLPRVIKRSETMQLDASTIENLNLLSSQGKGSLIAIMDESVTGMGKRKLKQWLLTPLTDVHKIERRLDTVQSLSEDRLLLEELREYLGGIFDLERIVSRLASDRASPRDLQSLRNSLRILPYIKQLLVSNPSLRERGERIVLFSKELELLEKALQDEPSAFVGEGKVIRKGFSHELDELRDLLENSVEKLKELERREKEATGISTLKVKYNKVFGYFIELPKAQASKAPENYTRKQTLVNCERYITPELKAFEDRVLSAGERIDSLERSLFENICREVGNSAKDLQELSTVLSELDVLQSFASIARKYGYVRPEFTSDGATRVEASRHPIVERFVGEFTPNDITFGEEGRFFILTGPNMSGKSTYIRQIALISIMAQIGSFVPASRAVLPVYDRIFTRIGARDDLAGGKSTFLVEMMETATILSRATEDSLVILDEVGRGTSTFDGISIAWSVSEYIYEAIGCNTVFATHFTELTELSQMYSGIRNKTVKIMETEKGIVFLHRVIEGVASKSHGIDVAKLAGIPSVVLERAEEILRVISKQSALDKAVRVLTTDDLVEIRRAKKGKMNRNQITLFDT</sequence>
<evidence type="ECO:0000256" key="5">
    <source>
        <dbReference type="ARBA" id="ARBA00022840"/>
    </source>
</evidence>
<dbReference type="AlphaFoldDB" id="A0A7Z7LCZ7"/>
<comment type="similarity">
    <text evidence="1 9 10">Belongs to the DNA mismatch repair MutS family.</text>
</comment>
<dbReference type="CDD" id="cd03284">
    <property type="entry name" value="ABC_MutS1"/>
    <property type="match status" value="1"/>
</dbReference>
<name>A0A7Z7LCZ7_9BACT</name>
<dbReference type="SMART" id="SM00533">
    <property type="entry name" value="MUTSd"/>
    <property type="match status" value="1"/>
</dbReference>
<evidence type="ECO:0000259" key="12">
    <source>
        <dbReference type="PROSITE" id="PS00486"/>
    </source>
</evidence>
<dbReference type="Pfam" id="PF05190">
    <property type="entry name" value="MutS_IV"/>
    <property type="match status" value="1"/>
</dbReference>
<evidence type="ECO:0000256" key="6">
    <source>
        <dbReference type="ARBA" id="ARBA00023125"/>
    </source>
</evidence>
<evidence type="ECO:0000256" key="9">
    <source>
        <dbReference type="HAMAP-Rule" id="MF_00096"/>
    </source>
</evidence>
<evidence type="ECO:0000256" key="2">
    <source>
        <dbReference type="ARBA" id="ARBA00021982"/>
    </source>
</evidence>
<dbReference type="InterPro" id="IPR017261">
    <property type="entry name" value="DNA_mismatch_repair_MutS/MSH"/>
</dbReference>
<dbReference type="Gene3D" id="3.30.420.110">
    <property type="entry name" value="MutS, connector domain"/>
    <property type="match status" value="1"/>
</dbReference>
<feature type="coiled-coil region" evidence="11">
    <location>
        <begin position="412"/>
        <end position="442"/>
    </location>
</feature>
<dbReference type="NCBIfam" id="NF003810">
    <property type="entry name" value="PRK05399.1"/>
    <property type="match status" value="1"/>
</dbReference>
<dbReference type="GO" id="GO:0140664">
    <property type="term" value="F:ATP-dependent DNA damage sensor activity"/>
    <property type="evidence" value="ECO:0007669"/>
    <property type="project" value="InterPro"/>
</dbReference>
<dbReference type="Pfam" id="PF01624">
    <property type="entry name" value="MutS_I"/>
    <property type="match status" value="1"/>
</dbReference>
<dbReference type="InterPro" id="IPR036187">
    <property type="entry name" value="DNA_mismatch_repair_MutS_sf"/>
</dbReference>
<dbReference type="InterPro" id="IPR000432">
    <property type="entry name" value="DNA_mismatch_repair_MutS_C"/>
</dbReference>
<keyword evidence="6 9" id="KW-0238">DNA-binding</keyword>
<dbReference type="SUPFAM" id="SSF52540">
    <property type="entry name" value="P-loop containing nucleoside triphosphate hydrolases"/>
    <property type="match status" value="1"/>
</dbReference>
<dbReference type="GO" id="GO:0006298">
    <property type="term" value="P:mismatch repair"/>
    <property type="evidence" value="ECO:0007669"/>
    <property type="project" value="UniProtKB-UniRule"/>
</dbReference>
<evidence type="ECO:0000256" key="1">
    <source>
        <dbReference type="ARBA" id="ARBA00006271"/>
    </source>
</evidence>
<evidence type="ECO:0000256" key="8">
    <source>
        <dbReference type="ARBA" id="ARBA00024647"/>
    </source>
</evidence>
<keyword evidence="3 9" id="KW-0547">Nucleotide-binding</keyword>
<evidence type="ECO:0000313" key="13">
    <source>
        <dbReference type="EMBL" id="SSC11619.1"/>
    </source>
</evidence>
<dbReference type="Pfam" id="PF05188">
    <property type="entry name" value="MutS_II"/>
    <property type="match status" value="1"/>
</dbReference>
<dbReference type="Pfam" id="PF00488">
    <property type="entry name" value="MutS_V"/>
    <property type="match status" value="1"/>
</dbReference>
<dbReference type="GO" id="GO:0003684">
    <property type="term" value="F:damaged DNA binding"/>
    <property type="evidence" value="ECO:0007669"/>
    <property type="project" value="UniProtKB-UniRule"/>
</dbReference>
<dbReference type="PANTHER" id="PTHR11361:SF34">
    <property type="entry name" value="DNA MISMATCH REPAIR PROTEIN MSH1, MITOCHONDRIAL"/>
    <property type="match status" value="1"/>
</dbReference>
<dbReference type="HAMAP" id="MF_00096">
    <property type="entry name" value="MutS"/>
    <property type="match status" value="1"/>
</dbReference>
<keyword evidence="14" id="KW-1185">Reference proteome</keyword>
<dbReference type="FunFam" id="3.40.1170.10:FF:000001">
    <property type="entry name" value="DNA mismatch repair protein MutS"/>
    <property type="match status" value="1"/>
</dbReference>
<dbReference type="InterPro" id="IPR007861">
    <property type="entry name" value="DNA_mismatch_repair_MutS_clamp"/>
</dbReference>
<dbReference type="NCBIfam" id="TIGR01070">
    <property type="entry name" value="mutS1"/>
    <property type="match status" value="1"/>
</dbReference>